<dbReference type="InterPro" id="IPR051534">
    <property type="entry name" value="CBASS_pafABC_assoc_protein"/>
</dbReference>
<evidence type="ECO:0000256" key="1">
    <source>
        <dbReference type="ARBA" id="ARBA00023015"/>
    </source>
</evidence>
<dbReference type="InterPro" id="IPR013196">
    <property type="entry name" value="HTH_11"/>
</dbReference>
<organism evidence="4 5">
    <name type="scientific">Cohnella xylanilytica</name>
    <dbReference type="NCBI Taxonomy" id="557555"/>
    <lineage>
        <taxon>Bacteria</taxon>
        <taxon>Bacillati</taxon>
        <taxon>Bacillota</taxon>
        <taxon>Bacilli</taxon>
        <taxon>Bacillales</taxon>
        <taxon>Paenibacillaceae</taxon>
        <taxon>Cohnella</taxon>
    </lineage>
</organism>
<protein>
    <submittedName>
        <fullName evidence="4">YafY family transcriptional regulator</fullName>
    </submittedName>
</protein>
<keyword evidence="5" id="KW-1185">Reference proteome</keyword>
<evidence type="ECO:0000313" key="4">
    <source>
        <dbReference type="EMBL" id="MBB6693309.1"/>
    </source>
</evidence>
<keyword evidence="2" id="KW-0804">Transcription</keyword>
<dbReference type="PANTHER" id="PTHR34580:SF1">
    <property type="entry name" value="PROTEIN PAFC"/>
    <property type="match status" value="1"/>
</dbReference>
<dbReference type="Proteomes" id="UP000553776">
    <property type="component" value="Unassembled WGS sequence"/>
</dbReference>
<dbReference type="PANTHER" id="PTHR34580">
    <property type="match status" value="1"/>
</dbReference>
<dbReference type="InterPro" id="IPR036388">
    <property type="entry name" value="WH-like_DNA-bd_sf"/>
</dbReference>
<dbReference type="InterPro" id="IPR036390">
    <property type="entry name" value="WH_DNA-bd_sf"/>
</dbReference>
<dbReference type="PROSITE" id="PS52050">
    <property type="entry name" value="WYL"/>
    <property type="match status" value="1"/>
</dbReference>
<proteinExistence type="predicted"/>
<dbReference type="InterPro" id="IPR057727">
    <property type="entry name" value="WCX_dom"/>
</dbReference>
<keyword evidence="1" id="KW-0805">Transcription regulation</keyword>
<dbReference type="InterPro" id="IPR026881">
    <property type="entry name" value="WYL_dom"/>
</dbReference>
<accession>A0A841U0H0</accession>
<feature type="domain" description="HTH deoR-type" evidence="3">
    <location>
        <begin position="2"/>
        <end position="57"/>
    </location>
</feature>
<dbReference type="InterPro" id="IPR028349">
    <property type="entry name" value="PafC-like"/>
</dbReference>
<dbReference type="Pfam" id="PF25583">
    <property type="entry name" value="WCX"/>
    <property type="match status" value="1"/>
</dbReference>
<evidence type="ECO:0000256" key="2">
    <source>
        <dbReference type="ARBA" id="ARBA00023163"/>
    </source>
</evidence>
<dbReference type="InterPro" id="IPR001034">
    <property type="entry name" value="DeoR_HTH"/>
</dbReference>
<dbReference type="Pfam" id="PF08279">
    <property type="entry name" value="HTH_11"/>
    <property type="match status" value="1"/>
</dbReference>
<evidence type="ECO:0000259" key="3">
    <source>
        <dbReference type="PROSITE" id="PS51000"/>
    </source>
</evidence>
<dbReference type="AlphaFoldDB" id="A0A841U0H0"/>
<dbReference type="Gene3D" id="1.10.10.10">
    <property type="entry name" value="Winged helix-like DNA-binding domain superfamily/Winged helix DNA-binding domain"/>
    <property type="match status" value="1"/>
</dbReference>
<dbReference type="GO" id="GO:0003700">
    <property type="term" value="F:DNA-binding transcription factor activity"/>
    <property type="evidence" value="ECO:0007669"/>
    <property type="project" value="InterPro"/>
</dbReference>
<name>A0A841U0H0_9BACL</name>
<gene>
    <name evidence="4" type="ORF">H7B90_18040</name>
</gene>
<reference evidence="4 5" key="1">
    <citation type="submission" date="2020-08" db="EMBL/GenBank/DDBJ databases">
        <title>Cohnella phylogeny.</title>
        <authorList>
            <person name="Dunlap C."/>
        </authorList>
    </citation>
    <scope>NUCLEOTIDE SEQUENCE [LARGE SCALE GENOMIC DNA]</scope>
    <source>
        <strain evidence="4 5">DSM 25239</strain>
    </source>
</reference>
<sequence>MKLERLISMIYMLLNNEVVSASALADKYGVSQRTIYRDIEAICAAGIPVVSYQGANGGYGIIDTYKMDRSLLGSYDVESLVTILSSLSNVFDDEQAMDTVRKLQTIRRDDSDPVLDMDIGSHRGFLTELRMLRTAILERNVVRFEYISWKSEKTIRLVEPASLKYRNGSWYLFGYCRERRGHREFKLSRMSGLEALSERFVRRLDAALEKPELEPGLFGTEEETELRDVVLRFEKEAVPRALDHFGRGDRSLREDGSLTVALKVANPARARWLLRVLLGFGDEVVVEEPPELREAVRSTLEKMLRRYS</sequence>
<dbReference type="PROSITE" id="PS51000">
    <property type="entry name" value="HTH_DEOR_2"/>
    <property type="match status" value="1"/>
</dbReference>
<dbReference type="EMBL" id="JACJVR010000070">
    <property type="protein sequence ID" value="MBB6693309.1"/>
    <property type="molecule type" value="Genomic_DNA"/>
</dbReference>
<dbReference type="PIRSF" id="PIRSF016838">
    <property type="entry name" value="PafC"/>
    <property type="match status" value="1"/>
</dbReference>
<comment type="caution">
    <text evidence="4">The sequence shown here is derived from an EMBL/GenBank/DDBJ whole genome shotgun (WGS) entry which is preliminary data.</text>
</comment>
<evidence type="ECO:0000313" key="5">
    <source>
        <dbReference type="Proteomes" id="UP000553776"/>
    </source>
</evidence>
<dbReference type="Pfam" id="PF13280">
    <property type="entry name" value="WYL"/>
    <property type="match status" value="1"/>
</dbReference>
<dbReference type="RefSeq" id="WP_185137289.1">
    <property type="nucleotide sequence ID" value="NZ_JACJVR010000070.1"/>
</dbReference>
<dbReference type="SUPFAM" id="SSF46785">
    <property type="entry name" value="Winged helix' DNA-binding domain"/>
    <property type="match status" value="1"/>
</dbReference>